<dbReference type="AlphaFoldDB" id="A0AA38GPH4"/>
<dbReference type="InterPro" id="IPR018108">
    <property type="entry name" value="MCP_transmembrane"/>
</dbReference>
<reference evidence="8 9" key="1">
    <citation type="journal article" date="2021" name="Nat. Plants">
        <title>The Taxus genome provides insights into paclitaxel biosynthesis.</title>
        <authorList>
            <person name="Xiong X."/>
            <person name="Gou J."/>
            <person name="Liao Q."/>
            <person name="Li Y."/>
            <person name="Zhou Q."/>
            <person name="Bi G."/>
            <person name="Li C."/>
            <person name="Du R."/>
            <person name="Wang X."/>
            <person name="Sun T."/>
            <person name="Guo L."/>
            <person name="Liang H."/>
            <person name="Lu P."/>
            <person name="Wu Y."/>
            <person name="Zhang Z."/>
            <person name="Ro D.K."/>
            <person name="Shang Y."/>
            <person name="Huang S."/>
            <person name="Yan J."/>
        </authorList>
    </citation>
    <scope>NUCLEOTIDE SEQUENCE [LARGE SCALE GENOMIC DNA]</scope>
    <source>
        <strain evidence="8">Ta-2019</strain>
    </source>
</reference>
<dbReference type="OMA" id="FQYMIRT"/>
<feature type="repeat" description="Solcar" evidence="6">
    <location>
        <begin position="203"/>
        <end position="269"/>
    </location>
</feature>
<evidence type="ECO:0008006" key="10">
    <source>
        <dbReference type="Google" id="ProtNLM"/>
    </source>
</evidence>
<evidence type="ECO:0000256" key="5">
    <source>
        <dbReference type="ARBA" id="ARBA00023136"/>
    </source>
</evidence>
<feature type="repeat" description="Solcar" evidence="6">
    <location>
        <begin position="76"/>
        <end position="161"/>
    </location>
</feature>
<evidence type="ECO:0000256" key="4">
    <source>
        <dbReference type="ARBA" id="ARBA00022737"/>
    </source>
</evidence>
<keyword evidence="2 7" id="KW-0813">Transport</keyword>
<evidence type="ECO:0000256" key="7">
    <source>
        <dbReference type="RuleBase" id="RU000488"/>
    </source>
</evidence>
<protein>
    <recommendedName>
        <fullName evidence="10">Mitochondrial adenine nucleotide transporter BTL3</fullName>
    </recommendedName>
</protein>
<dbReference type="GO" id="GO:0016020">
    <property type="term" value="C:membrane"/>
    <property type="evidence" value="ECO:0007669"/>
    <property type="project" value="UniProtKB-SubCell"/>
</dbReference>
<dbReference type="Pfam" id="PF00153">
    <property type="entry name" value="Mito_carr"/>
    <property type="match status" value="3"/>
</dbReference>
<comment type="subcellular location">
    <subcellularLocation>
        <location evidence="1">Membrane</location>
        <topology evidence="1">Multi-pass membrane protein</topology>
    </subcellularLocation>
</comment>
<dbReference type="Gene3D" id="1.50.40.10">
    <property type="entry name" value="Mitochondrial carrier domain"/>
    <property type="match status" value="1"/>
</dbReference>
<comment type="similarity">
    <text evidence="7">Belongs to the mitochondrial carrier (TC 2.A.29) family.</text>
</comment>
<proteinExistence type="inferred from homology"/>
<evidence type="ECO:0000256" key="3">
    <source>
        <dbReference type="ARBA" id="ARBA00022692"/>
    </source>
</evidence>
<keyword evidence="9" id="KW-1185">Reference proteome</keyword>
<feature type="non-terminal residue" evidence="8">
    <location>
        <position position="1"/>
    </location>
</feature>
<keyword evidence="3 6" id="KW-0812">Transmembrane</keyword>
<evidence type="ECO:0000256" key="1">
    <source>
        <dbReference type="ARBA" id="ARBA00004141"/>
    </source>
</evidence>
<keyword evidence="5 6" id="KW-0472">Membrane</keyword>
<feature type="non-terminal residue" evidence="8">
    <location>
        <position position="269"/>
    </location>
</feature>
<evidence type="ECO:0000256" key="6">
    <source>
        <dbReference type="PROSITE-ProRule" id="PRU00282"/>
    </source>
</evidence>
<dbReference type="InterPro" id="IPR002067">
    <property type="entry name" value="MCP"/>
</dbReference>
<keyword evidence="4" id="KW-0677">Repeat</keyword>
<evidence type="ECO:0000313" key="9">
    <source>
        <dbReference type="Proteomes" id="UP000824469"/>
    </source>
</evidence>
<dbReference type="SUPFAM" id="SSF103506">
    <property type="entry name" value="Mitochondrial carrier"/>
    <property type="match status" value="1"/>
</dbReference>
<sequence>TFVAPLERLKLEYIVRGAKDNWLKTINLIWMSEGFAGFWKGNALNLFRMVPFKSINFVTYDMYCNFLLKMPGKEEITNSDRLVAGAVSGIAATMICLPLDTIRTRLVAPGGEILGGVFGCVQHMVRTEGSLSLYKGLIPTLLSMAPAGAVFYGVYDILKAAYLSSPKGQEQMRLQIHEKKRKQTLNGDINTGEEREGSKQMELGAVRTLVYGAIAGACAEIVTYPLEVVRRHLQLQETTKLGLLATFSSIVKKDGAGALFAGVLPSTMQ</sequence>
<dbReference type="InterPro" id="IPR023395">
    <property type="entry name" value="MCP_dom_sf"/>
</dbReference>
<name>A0AA38GPH4_TAXCH</name>
<dbReference type="PROSITE" id="PS50920">
    <property type="entry name" value="SOLCAR"/>
    <property type="match status" value="3"/>
</dbReference>
<dbReference type="Proteomes" id="UP000824469">
    <property type="component" value="Unassembled WGS sequence"/>
</dbReference>
<accession>A0AA38GPH4</accession>
<feature type="repeat" description="Solcar" evidence="6">
    <location>
        <begin position="1"/>
        <end position="66"/>
    </location>
</feature>
<gene>
    <name evidence="8" type="ORF">KI387_005791</name>
</gene>
<comment type="caution">
    <text evidence="8">The sequence shown here is derived from an EMBL/GenBank/DDBJ whole genome shotgun (WGS) entry which is preliminary data.</text>
</comment>
<evidence type="ECO:0000256" key="2">
    <source>
        <dbReference type="ARBA" id="ARBA00022448"/>
    </source>
</evidence>
<organism evidence="8 9">
    <name type="scientific">Taxus chinensis</name>
    <name type="common">Chinese yew</name>
    <name type="synonym">Taxus wallichiana var. chinensis</name>
    <dbReference type="NCBI Taxonomy" id="29808"/>
    <lineage>
        <taxon>Eukaryota</taxon>
        <taxon>Viridiplantae</taxon>
        <taxon>Streptophyta</taxon>
        <taxon>Embryophyta</taxon>
        <taxon>Tracheophyta</taxon>
        <taxon>Spermatophyta</taxon>
        <taxon>Pinopsida</taxon>
        <taxon>Pinidae</taxon>
        <taxon>Conifers II</taxon>
        <taxon>Cupressales</taxon>
        <taxon>Taxaceae</taxon>
        <taxon>Taxus</taxon>
    </lineage>
</organism>
<dbReference type="GO" id="GO:0055085">
    <property type="term" value="P:transmembrane transport"/>
    <property type="evidence" value="ECO:0007669"/>
    <property type="project" value="InterPro"/>
</dbReference>
<evidence type="ECO:0000313" key="8">
    <source>
        <dbReference type="EMBL" id="KAH9325613.1"/>
    </source>
</evidence>
<dbReference type="PANTHER" id="PTHR24089">
    <property type="entry name" value="SOLUTE CARRIER FAMILY 25"/>
    <property type="match status" value="1"/>
</dbReference>
<dbReference type="PRINTS" id="PR00926">
    <property type="entry name" value="MITOCARRIER"/>
</dbReference>
<dbReference type="EMBL" id="JAHRHJ020000002">
    <property type="protein sequence ID" value="KAH9325613.1"/>
    <property type="molecule type" value="Genomic_DNA"/>
</dbReference>